<accession>A0AA37Q849</accession>
<dbReference type="InterPro" id="IPR012338">
    <property type="entry name" value="Beta-lactam/transpept-like"/>
</dbReference>
<dbReference type="Proteomes" id="UP001161325">
    <property type="component" value="Unassembled WGS sequence"/>
</dbReference>
<dbReference type="SUPFAM" id="SSF56601">
    <property type="entry name" value="beta-lactamase/transpeptidase-like"/>
    <property type="match status" value="1"/>
</dbReference>
<reference evidence="2" key="1">
    <citation type="submission" date="2022-08" db="EMBL/GenBank/DDBJ databases">
        <title>Draft genome sequencing of Roseisolibacter agri AW1220.</title>
        <authorList>
            <person name="Tobiishi Y."/>
            <person name="Tonouchi A."/>
        </authorList>
    </citation>
    <scope>NUCLEOTIDE SEQUENCE</scope>
    <source>
        <strain evidence="2">AW1220</strain>
    </source>
</reference>
<sequence length="358" mass="37650">MRRVCVVVALLALTRRADGQQALSRARLRAADAALRALTDSGFSGVALVATGTTVRLERAYAARGGAVARPTTGSAFWIASMTKGFTAAAVLRLAEHGRLSLADTVGRFLATAPADKRAITVRQLLTHTSGIDGRYAGGGIQDRDRAVAAILAQPLAFAPGTGYRYMDDDYELLAAIVEVATRRSWADVVEAELLVPAGLSRTGFWCRHRSGAPSPIAGIDARRARCGGPADWGHRGANGMSSTARDLLRWTAVLRDGPVLGAASRASLAAPQVFVRREPPADVSYGYGVRVLTRNGRVTEVVHSGSGDDGHTGMVRVFPDGLTVIVLSNAGAHAGTTWSAHAARRVVAALRPATVTR</sequence>
<dbReference type="Gene3D" id="3.40.710.10">
    <property type="entry name" value="DD-peptidase/beta-lactamase superfamily"/>
    <property type="match status" value="1"/>
</dbReference>
<name>A0AA37Q849_9BACT</name>
<gene>
    <name evidence="2" type="ORF">rosag_29650</name>
</gene>
<dbReference type="EMBL" id="BRXS01000004">
    <property type="protein sequence ID" value="GLC26452.1"/>
    <property type="molecule type" value="Genomic_DNA"/>
</dbReference>
<organism evidence="2 3">
    <name type="scientific">Roseisolibacter agri</name>
    <dbReference type="NCBI Taxonomy" id="2014610"/>
    <lineage>
        <taxon>Bacteria</taxon>
        <taxon>Pseudomonadati</taxon>
        <taxon>Gemmatimonadota</taxon>
        <taxon>Gemmatimonadia</taxon>
        <taxon>Gemmatimonadales</taxon>
        <taxon>Gemmatimonadaceae</taxon>
        <taxon>Roseisolibacter</taxon>
    </lineage>
</organism>
<evidence type="ECO:0000313" key="3">
    <source>
        <dbReference type="Proteomes" id="UP001161325"/>
    </source>
</evidence>
<dbReference type="Pfam" id="PF00144">
    <property type="entry name" value="Beta-lactamase"/>
    <property type="match status" value="1"/>
</dbReference>
<proteinExistence type="predicted"/>
<dbReference type="InterPro" id="IPR050789">
    <property type="entry name" value="Diverse_Enzym_Activities"/>
</dbReference>
<dbReference type="PANTHER" id="PTHR43283">
    <property type="entry name" value="BETA-LACTAMASE-RELATED"/>
    <property type="match status" value="1"/>
</dbReference>
<dbReference type="RefSeq" id="WP_284350902.1">
    <property type="nucleotide sequence ID" value="NZ_BRXS01000004.1"/>
</dbReference>
<keyword evidence="3" id="KW-1185">Reference proteome</keyword>
<protein>
    <submittedName>
        <fullName evidence="2">Serine hydrolase</fullName>
    </submittedName>
</protein>
<dbReference type="GO" id="GO:0016787">
    <property type="term" value="F:hydrolase activity"/>
    <property type="evidence" value="ECO:0007669"/>
    <property type="project" value="UniProtKB-KW"/>
</dbReference>
<dbReference type="AlphaFoldDB" id="A0AA37Q849"/>
<comment type="caution">
    <text evidence="2">The sequence shown here is derived from an EMBL/GenBank/DDBJ whole genome shotgun (WGS) entry which is preliminary data.</text>
</comment>
<evidence type="ECO:0000313" key="2">
    <source>
        <dbReference type="EMBL" id="GLC26452.1"/>
    </source>
</evidence>
<feature type="domain" description="Beta-lactamase-related" evidence="1">
    <location>
        <begin position="34"/>
        <end position="332"/>
    </location>
</feature>
<evidence type="ECO:0000259" key="1">
    <source>
        <dbReference type="Pfam" id="PF00144"/>
    </source>
</evidence>
<dbReference type="InterPro" id="IPR001466">
    <property type="entry name" value="Beta-lactam-related"/>
</dbReference>
<keyword evidence="2" id="KW-0378">Hydrolase</keyword>